<evidence type="ECO:0000313" key="5">
    <source>
        <dbReference type="EMBL" id="THG34414.1"/>
    </source>
</evidence>
<keyword evidence="6" id="KW-1185">Reference proteome</keyword>
<dbReference type="InterPro" id="IPR025736">
    <property type="entry name" value="PucR_C-HTH_dom"/>
</dbReference>
<dbReference type="EMBL" id="SSSN01000005">
    <property type="protein sequence ID" value="THG34414.1"/>
    <property type="molecule type" value="Genomic_DNA"/>
</dbReference>
<dbReference type="Pfam" id="PF17853">
    <property type="entry name" value="GGDEF_2"/>
    <property type="match status" value="1"/>
</dbReference>
<dbReference type="Pfam" id="PF14361">
    <property type="entry name" value="RsbRD_N"/>
    <property type="match status" value="1"/>
</dbReference>
<dbReference type="OrthoDB" id="3663486at2"/>
<feature type="domain" description="CdaR GGDEF-like" evidence="4">
    <location>
        <begin position="187"/>
        <end position="288"/>
    </location>
</feature>
<comment type="caution">
    <text evidence="5">The sequence shown here is derived from an EMBL/GenBank/DDBJ whole genome shotgun (WGS) entry which is preliminary data.</text>
</comment>
<evidence type="ECO:0000259" key="2">
    <source>
        <dbReference type="Pfam" id="PF13556"/>
    </source>
</evidence>
<dbReference type="RefSeq" id="WP_136424212.1">
    <property type="nucleotide sequence ID" value="NZ_SSSN01000005.1"/>
</dbReference>
<dbReference type="InterPro" id="IPR041522">
    <property type="entry name" value="CdaR_GGDEF"/>
</dbReference>
<dbReference type="Pfam" id="PF13556">
    <property type="entry name" value="HTH_30"/>
    <property type="match status" value="1"/>
</dbReference>
<feature type="domain" description="PucR C-terminal helix-turn-helix" evidence="2">
    <location>
        <begin position="338"/>
        <end position="393"/>
    </location>
</feature>
<reference evidence="5 6" key="1">
    <citation type="submission" date="2019-04" db="EMBL/GenBank/DDBJ databases">
        <authorList>
            <person name="Jiang L."/>
        </authorList>
    </citation>
    <scope>NUCLEOTIDE SEQUENCE [LARGE SCALE GENOMIC DNA]</scope>
    <source>
        <strain evidence="5 6">YIM 131861</strain>
    </source>
</reference>
<evidence type="ECO:0000313" key="6">
    <source>
        <dbReference type="Proteomes" id="UP000307380"/>
    </source>
</evidence>
<gene>
    <name evidence="5" type="ORF">E6C70_09100</name>
</gene>
<dbReference type="Proteomes" id="UP000307380">
    <property type="component" value="Unassembled WGS sequence"/>
</dbReference>
<dbReference type="InterPro" id="IPR025751">
    <property type="entry name" value="RsbRD_N_dom"/>
</dbReference>
<name>A0A4S4FV92_9MICO</name>
<dbReference type="Gene3D" id="1.10.10.2840">
    <property type="entry name" value="PucR C-terminal helix-turn-helix domain"/>
    <property type="match status" value="1"/>
</dbReference>
<evidence type="ECO:0000259" key="3">
    <source>
        <dbReference type="Pfam" id="PF14361"/>
    </source>
</evidence>
<accession>A0A4S4FV92</accession>
<feature type="domain" description="RsbT co-antagonist protein RsbRD N-terminal" evidence="3">
    <location>
        <begin position="40"/>
        <end position="163"/>
    </location>
</feature>
<comment type="similarity">
    <text evidence="1">Belongs to the CdaR family.</text>
</comment>
<organism evidence="5 6">
    <name type="scientific">Orlajensenia flava</name>
    <dbReference type="NCBI Taxonomy" id="2565934"/>
    <lineage>
        <taxon>Bacteria</taxon>
        <taxon>Bacillati</taxon>
        <taxon>Actinomycetota</taxon>
        <taxon>Actinomycetes</taxon>
        <taxon>Micrococcales</taxon>
        <taxon>Microbacteriaceae</taxon>
        <taxon>Orlajensenia</taxon>
    </lineage>
</organism>
<protein>
    <submittedName>
        <fullName evidence="5">PucR family transcriptional regulator</fullName>
    </submittedName>
</protein>
<evidence type="ECO:0000256" key="1">
    <source>
        <dbReference type="ARBA" id="ARBA00006754"/>
    </source>
</evidence>
<dbReference type="InterPro" id="IPR042070">
    <property type="entry name" value="PucR_C-HTH_sf"/>
</dbReference>
<dbReference type="AlphaFoldDB" id="A0A4S4FV92"/>
<proteinExistence type="inferred from homology"/>
<dbReference type="InterPro" id="IPR051448">
    <property type="entry name" value="CdaR-like_regulators"/>
</dbReference>
<sequence>MDDVVGDWPRRRRMPELTSLDAPTQAVVAAAVDRLRDSVDEWTARFLRLVREHVPGYDQLADDDIRGSARTLVEGEISELESMRIPDDALREQLEAFALKRVAQGISIDTLSLSYHLGSREMLALMDEIAVEVAMPTDLLLAIHDSTWEFANEAAAVFARVQHGLLVEQARFDAERRSAFARGVLSGTASSEQIQRDAALFGLDARRPYVAVAARATTPARAEELRRLLAVATRTPPDRLLVADVDGSWGCISPSAPEGVGEALVAIGPPLRLEELDRGFDEAVEALETAERFGMAGAVRLTDLGPRPLVLPESRAADLLAERHLGALAAEGRMGDELRETVRVYLECDQRAADAARLLTVHANTVRYRVNRFRELTGLDLRRTEDIVTTWWLLNRGA</sequence>
<dbReference type="PANTHER" id="PTHR33744">
    <property type="entry name" value="CARBOHYDRATE DIACID REGULATOR"/>
    <property type="match status" value="1"/>
</dbReference>
<dbReference type="PANTHER" id="PTHR33744:SF7">
    <property type="entry name" value="PUCR FAMILY TRANSCRIPTIONAL REGULATOR"/>
    <property type="match status" value="1"/>
</dbReference>
<evidence type="ECO:0000259" key="4">
    <source>
        <dbReference type="Pfam" id="PF17853"/>
    </source>
</evidence>